<dbReference type="Gene3D" id="3.40.50.2300">
    <property type="match status" value="2"/>
</dbReference>
<evidence type="ECO:0000256" key="2">
    <source>
        <dbReference type="ARBA" id="ARBA00004429"/>
    </source>
</evidence>
<dbReference type="Proteomes" id="UP000437862">
    <property type="component" value="Chromosome"/>
</dbReference>
<evidence type="ECO:0000313" key="13">
    <source>
        <dbReference type="EMBL" id="TWI51352.1"/>
    </source>
</evidence>
<proteinExistence type="predicted"/>
<dbReference type="FunFam" id="3.30.565.10:FF:000006">
    <property type="entry name" value="Sensor histidine kinase WalK"/>
    <property type="match status" value="1"/>
</dbReference>
<keyword evidence="6 13" id="KW-0418">Kinase</keyword>
<dbReference type="Gene3D" id="1.10.287.130">
    <property type="match status" value="1"/>
</dbReference>
<dbReference type="PRINTS" id="PR00344">
    <property type="entry name" value="BCTRLSENSOR"/>
</dbReference>
<dbReference type="EMBL" id="VLKW01000001">
    <property type="protein sequence ID" value="TWI51352.1"/>
    <property type="molecule type" value="Genomic_DNA"/>
</dbReference>
<dbReference type="SMART" id="SM00448">
    <property type="entry name" value="REC"/>
    <property type="match status" value="2"/>
</dbReference>
<dbReference type="CDD" id="cd17580">
    <property type="entry name" value="REC_2_DhkD-like"/>
    <property type="match status" value="1"/>
</dbReference>
<keyword evidence="15" id="KW-1185">Reference proteome</keyword>
<dbReference type="AlphaFoldDB" id="A0A562Q3N7"/>
<accession>A0A562Q3N7</accession>
<dbReference type="PANTHER" id="PTHR43547:SF2">
    <property type="entry name" value="HYBRID SIGNAL TRANSDUCTION HISTIDINE KINASE C"/>
    <property type="match status" value="1"/>
</dbReference>
<gene>
    <name evidence="12" type="ORF">GO485_21605</name>
    <name evidence="13" type="ORF">IP92_00336</name>
</gene>
<feature type="modified residue" description="4-aspartylphosphate" evidence="9">
    <location>
        <position position="58"/>
    </location>
</feature>
<dbReference type="FunFam" id="1.10.287.130:FF:000001">
    <property type="entry name" value="Two-component sensor histidine kinase"/>
    <property type="match status" value="1"/>
</dbReference>
<evidence type="ECO:0000259" key="11">
    <source>
        <dbReference type="PROSITE" id="PS50110"/>
    </source>
</evidence>
<feature type="domain" description="Histidine kinase" evidence="10">
    <location>
        <begin position="148"/>
        <end position="367"/>
    </location>
</feature>
<evidence type="ECO:0000256" key="6">
    <source>
        <dbReference type="ARBA" id="ARBA00022777"/>
    </source>
</evidence>
<dbReference type="InterPro" id="IPR005467">
    <property type="entry name" value="His_kinase_dom"/>
</dbReference>
<organism evidence="13 14">
    <name type="scientific">Pseudoduganella flava</name>
    <dbReference type="NCBI Taxonomy" id="871742"/>
    <lineage>
        <taxon>Bacteria</taxon>
        <taxon>Pseudomonadati</taxon>
        <taxon>Pseudomonadota</taxon>
        <taxon>Betaproteobacteria</taxon>
        <taxon>Burkholderiales</taxon>
        <taxon>Oxalobacteraceae</taxon>
        <taxon>Telluria group</taxon>
        <taxon>Pseudoduganella</taxon>
    </lineage>
</organism>
<dbReference type="InterPro" id="IPR036097">
    <property type="entry name" value="HisK_dim/P_sf"/>
</dbReference>
<dbReference type="OrthoDB" id="9768069at2"/>
<dbReference type="Proteomes" id="UP000315112">
    <property type="component" value="Unassembled WGS sequence"/>
</dbReference>
<reference evidence="13 14" key="1">
    <citation type="journal article" date="2015" name="Stand. Genomic Sci.">
        <title>Genomic Encyclopedia of Bacterial and Archaeal Type Strains, Phase III: the genomes of soil and plant-associated and newly described type strains.</title>
        <authorList>
            <person name="Whitman W.B."/>
            <person name="Woyke T."/>
            <person name="Klenk H.P."/>
            <person name="Zhou Y."/>
            <person name="Lilburn T.G."/>
            <person name="Beck B.J."/>
            <person name="De Vos P."/>
            <person name="Vandamme P."/>
            <person name="Eisen J.A."/>
            <person name="Garrity G."/>
            <person name="Hugenholtz P."/>
            <person name="Kyrpides N.C."/>
        </authorList>
    </citation>
    <scope>NUCLEOTIDE SEQUENCE [LARGE SCALE GENOMIC DNA]</scope>
    <source>
        <strain evidence="13 14">CGMCC 1.10685</strain>
    </source>
</reference>
<dbReference type="SUPFAM" id="SSF52172">
    <property type="entry name" value="CheY-like"/>
    <property type="match status" value="2"/>
</dbReference>
<feature type="modified residue" description="4-aspartylphosphate" evidence="9">
    <location>
        <position position="441"/>
    </location>
</feature>
<dbReference type="Pfam" id="PF00512">
    <property type="entry name" value="HisKA"/>
    <property type="match status" value="1"/>
</dbReference>
<dbReference type="InterPro" id="IPR003661">
    <property type="entry name" value="HisK_dim/P_dom"/>
</dbReference>
<keyword evidence="8" id="KW-0472">Membrane</keyword>
<dbReference type="InterPro" id="IPR036890">
    <property type="entry name" value="HATPase_C_sf"/>
</dbReference>
<keyword evidence="7" id="KW-0902">Two-component regulatory system</keyword>
<feature type="domain" description="Response regulatory" evidence="11">
    <location>
        <begin position="392"/>
        <end position="508"/>
    </location>
</feature>
<evidence type="ECO:0000313" key="15">
    <source>
        <dbReference type="Proteomes" id="UP000437862"/>
    </source>
</evidence>
<dbReference type="InterPro" id="IPR011006">
    <property type="entry name" value="CheY-like_superfamily"/>
</dbReference>
<evidence type="ECO:0000256" key="4">
    <source>
        <dbReference type="ARBA" id="ARBA00022553"/>
    </source>
</evidence>
<dbReference type="SMART" id="SM00387">
    <property type="entry name" value="HATPase_c"/>
    <property type="match status" value="1"/>
</dbReference>
<evidence type="ECO:0000313" key="12">
    <source>
        <dbReference type="EMBL" id="QGZ41400.1"/>
    </source>
</evidence>
<dbReference type="SMART" id="SM00388">
    <property type="entry name" value="HisKA"/>
    <property type="match status" value="1"/>
</dbReference>
<evidence type="ECO:0000256" key="8">
    <source>
        <dbReference type="ARBA" id="ARBA00023136"/>
    </source>
</evidence>
<reference evidence="13" key="2">
    <citation type="submission" date="2019-07" db="EMBL/GenBank/DDBJ databases">
        <authorList>
            <person name="Whitman W."/>
            <person name="Huntemann M."/>
            <person name="Clum A."/>
            <person name="Pillay M."/>
            <person name="Palaniappan K."/>
            <person name="Varghese N."/>
            <person name="Mikhailova N."/>
            <person name="Stamatis D."/>
            <person name="Reddy T."/>
            <person name="Daum C."/>
            <person name="Shapiro N."/>
            <person name="Ivanova N."/>
            <person name="Kyrpides N."/>
            <person name="Woyke T."/>
        </authorList>
    </citation>
    <scope>NUCLEOTIDE SEQUENCE</scope>
    <source>
        <strain evidence="13">CGMCC 1.10685</strain>
    </source>
</reference>
<feature type="domain" description="Response regulatory" evidence="11">
    <location>
        <begin position="9"/>
        <end position="126"/>
    </location>
</feature>
<dbReference type="SUPFAM" id="SSF55874">
    <property type="entry name" value="ATPase domain of HSP90 chaperone/DNA topoisomerase II/histidine kinase"/>
    <property type="match status" value="1"/>
</dbReference>
<reference evidence="12 15" key="3">
    <citation type="submission" date="2019-12" db="EMBL/GenBank/DDBJ databases">
        <title>Draft Genome Sequences of Six Type Strains of the Genus Massilia.</title>
        <authorList>
            <person name="Miess H."/>
            <person name="Frediansyah A."/>
            <person name="Goeker M."/>
            <person name="Gross H."/>
        </authorList>
    </citation>
    <scope>NUCLEOTIDE SEQUENCE [LARGE SCALE GENOMIC DNA]</scope>
    <source>
        <strain evidence="12 15">DSM 26639</strain>
    </source>
</reference>
<name>A0A562Q3N7_9BURK</name>
<dbReference type="RefSeq" id="WP_145872790.1">
    <property type="nucleotide sequence ID" value="NZ_CP046904.1"/>
</dbReference>
<dbReference type="Pfam" id="PF02518">
    <property type="entry name" value="HATPase_c"/>
    <property type="match status" value="1"/>
</dbReference>
<dbReference type="Gene3D" id="6.10.250.690">
    <property type="match status" value="1"/>
</dbReference>
<evidence type="ECO:0000256" key="3">
    <source>
        <dbReference type="ARBA" id="ARBA00012438"/>
    </source>
</evidence>
<dbReference type="EC" id="2.7.13.3" evidence="3"/>
<dbReference type="SUPFAM" id="SSF47384">
    <property type="entry name" value="Homodimeric domain of signal transducing histidine kinase"/>
    <property type="match status" value="1"/>
</dbReference>
<dbReference type="InterPro" id="IPR001789">
    <property type="entry name" value="Sig_transdc_resp-reg_receiver"/>
</dbReference>
<evidence type="ECO:0000259" key="10">
    <source>
        <dbReference type="PROSITE" id="PS50109"/>
    </source>
</evidence>
<dbReference type="Gene3D" id="3.30.565.10">
    <property type="entry name" value="Histidine kinase-like ATPase, C-terminal domain"/>
    <property type="match status" value="1"/>
</dbReference>
<dbReference type="GO" id="GO:0000155">
    <property type="term" value="F:phosphorelay sensor kinase activity"/>
    <property type="evidence" value="ECO:0007669"/>
    <property type="project" value="InterPro"/>
</dbReference>
<comment type="subcellular location">
    <subcellularLocation>
        <location evidence="2">Cell inner membrane</location>
        <topology evidence="2">Multi-pass membrane protein</topology>
    </subcellularLocation>
</comment>
<dbReference type="PANTHER" id="PTHR43547">
    <property type="entry name" value="TWO-COMPONENT HISTIDINE KINASE"/>
    <property type="match status" value="1"/>
</dbReference>
<sequence length="511" mass="55427">MKASPSEPLILNVDDTDAARYAKTRILQRAGFRVIDAESGGQALQLANEHMPDLVLLDTKLPDINGFEVCRQLKQDPHTAMVLVLQTSASYVSSPDKVRALDSGADNYLFEPIEPEELVANVRALLRLGRVERELRDMDRRKDEFLAILAHELRNPLGPIRNAVELLRSLDPHSSPAQENARRVILRQTDHMVRLVDDLLDVSRISQGKITLRRAEVELCGLLKSAVETAEPNIAARRHALTVKLPDHEIWVDGDSVRLTQVVGNLLNNAAKFTPPGGRIALAACLEGPEAVIRVTDNGIGIAPEQVGSIFDLFAQAGHSPDRVQDGLGIGLSLVRTLVNLHGGSVSVQSPGPGQGSTFEVRLPTLARTPAADETDCSAEVQAPPRAADTYRILVVDDNIDSAEIVAALLQFAGHEVHMAHDGAGAIAAALRLLPDVVFLDIGLPDMSGVEVAATLRRYPQLAKTVLVALTGYGQDKDRMGAMAAGFNHHLTKPVNMETLNDTVRTFMRPH</sequence>
<comment type="catalytic activity">
    <reaction evidence="1">
        <text>ATP + protein L-histidine = ADP + protein N-phospho-L-histidine.</text>
        <dbReference type="EC" id="2.7.13.3"/>
    </reaction>
</comment>
<dbReference type="Pfam" id="PF00072">
    <property type="entry name" value="Response_reg"/>
    <property type="match status" value="2"/>
</dbReference>
<evidence type="ECO:0000256" key="1">
    <source>
        <dbReference type="ARBA" id="ARBA00000085"/>
    </source>
</evidence>
<dbReference type="CDD" id="cd00082">
    <property type="entry name" value="HisKA"/>
    <property type="match status" value="1"/>
</dbReference>
<dbReference type="PROSITE" id="PS50109">
    <property type="entry name" value="HIS_KIN"/>
    <property type="match status" value="1"/>
</dbReference>
<dbReference type="PROSITE" id="PS50110">
    <property type="entry name" value="RESPONSE_REGULATORY"/>
    <property type="match status" value="2"/>
</dbReference>
<dbReference type="InterPro" id="IPR003594">
    <property type="entry name" value="HATPase_dom"/>
</dbReference>
<evidence type="ECO:0000256" key="7">
    <source>
        <dbReference type="ARBA" id="ARBA00023012"/>
    </source>
</evidence>
<evidence type="ECO:0000256" key="9">
    <source>
        <dbReference type="PROSITE-ProRule" id="PRU00169"/>
    </source>
</evidence>
<keyword evidence="4 9" id="KW-0597">Phosphoprotein</keyword>
<dbReference type="EMBL" id="CP046904">
    <property type="protein sequence ID" value="QGZ41400.1"/>
    <property type="molecule type" value="Genomic_DNA"/>
</dbReference>
<dbReference type="GO" id="GO:0005886">
    <property type="term" value="C:plasma membrane"/>
    <property type="evidence" value="ECO:0007669"/>
    <property type="project" value="UniProtKB-SubCell"/>
</dbReference>
<evidence type="ECO:0000256" key="5">
    <source>
        <dbReference type="ARBA" id="ARBA00022679"/>
    </source>
</evidence>
<evidence type="ECO:0000313" key="14">
    <source>
        <dbReference type="Proteomes" id="UP000315112"/>
    </source>
</evidence>
<dbReference type="InterPro" id="IPR004358">
    <property type="entry name" value="Sig_transdc_His_kin-like_C"/>
</dbReference>
<protein>
    <recommendedName>
        <fullName evidence="3">histidine kinase</fullName>
        <ecNumber evidence="3">2.7.13.3</ecNumber>
    </recommendedName>
</protein>
<keyword evidence="5" id="KW-0808">Transferase</keyword>